<dbReference type="AlphaFoldDB" id="K9ZNT3"/>
<dbReference type="Proteomes" id="UP000010474">
    <property type="component" value="Chromosome"/>
</dbReference>
<evidence type="ECO:0000313" key="1">
    <source>
        <dbReference type="EMBL" id="AFZ60903.1"/>
    </source>
</evidence>
<dbReference type="PATRIC" id="fig|272123.3.peg.6052"/>
<sequence>MQLYHPNFIQESMQFLVDANYSSQESEEILTLEDLVELLEKLDNYLATI</sequence>
<dbReference type="EMBL" id="CP003659">
    <property type="protein sequence ID" value="AFZ60903.1"/>
    <property type="molecule type" value="Genomic_DNA"/>
</dbReference>
<dbReference type="RefSeq" id="WP_015217515.1">
    <property type="nucleotide sequence ID" value="NC_019771.1"/>
</dbReference>
<dbReference type="KEGG" id="acy:Anacy_5595"/>
<gene>
    <name evidence="1" type="ordered locus">Anacy_5595</name>
</gene>
<reference evidence="2" key="1">
    <citation type="journal article" date="2013" name="Proc. Natl. Acad. Sci. U.S.A.">
        <title>Improving the coverage of the cyanobacterial phylum using diversity-driven genome sequencing.</title>
        <authorList>
            <person name="Shih P.M."/>
            <person name="Wu D."/>
            <person name="Latifi A."/>
            <person name="Axen S.D."/>
            <person name="Fewer D.P."/>
            <person name="Talla E."/>
            <person name="Calteau A."/>
            <person name="Cai F."/>
            <person name="Tandeau de Marsac N."/>
            <person name="Rippka R."/>
            <person name="Herdman M."/>
            <person name="Sivonen K."/>
            <person name="Coursin T."/>
            <person name="Laurent T."/>
            <person name="Goodwin L."/>
            <person name="Nolan M."/>
            <person name="Davenport K.W."/>
            <person name="Han C.S."/>
            <person name="Rubin E.M."/>
            <person name="Eisen J.A."/>
            <person name="Woyke T."/>
            <person name="Gugger M."/>
            <person name="Kerfeld C.A."/>
        </authorList>
    </citation>
    <scope>NUCLEOTIDE SEQUENCE [LARGE SCALE GENOMIC DNA]</scope>
    <source>
        <strain evidence="2">ATCC 27899 / PCC 7122</strain>
    </source>
</reference>
<protein>
    <submittedName>
        <fullName evidence="1">Uncharacterized protein</fullName>
    </submittedName>
</protein>
<organism evidence="1 2">
    <name type="scientific">Anabaena cylindrica (strain ATCC 27899 / PCC 7122)</name>
    <dbReference type="NCBI Taxonomy" id="272123"/>
    <lineage>
        <taxon>Bacteria</taxon>
        <taxon>Bacillati</taxon>
        <taxon>Cyanobacteriota</taxon>
        <taxon>Cyanophyceae</taxon>
        <taxon>Nostocales</taxon>
        <taxon>Nostocaceae</taxon>
        <taxon>Anabaena</taxon>
    </lineage>
</organism>
<name>K9ZNT3_ANACC</name>
<accession>K9ZNT3</accession>
<proteinExistence type="predicted"/>
<keyword evidence="2" id="KW-1185">Reference proteome</keyword>
<dbReference type="HOGENOM" id="CLU_3131617_0_0_3"/>
<evidence type="ECO:0000313" key="2">
    <source>
        <dbReference type="Proteomes" id="UP000010474"/>
    </source>
</evidence>